<sequence>MQTKTLLFGLTVIASVFAAPVAETANKTVTTQSSGAGIWKRAKDAEMSTNGAGIWKREEDAEMHTAGAGIWKREEDAEMHTTGAGIWKKSTEESSESAPQVQKRTGYGIISGGNDEA</sequence>
<organism evidence="3 4">
    <name type="scientific">Apiospora aurea</name>
    <dbReference type="NCBI Taxonomy" id="335848"/>
    <lineage>
        <taxon>Eukaryota</taxon>
        <taxon>Fungi</taxon>
        <taxon>Dikarya</taxon>
        <taxon>Ascomycota</taxon>
        <taxon>Pezizomycotina</taxon>
        <taxon>Sordariomycetes</taxon>
        <taxon>Xylariomycetidae</taxon>
        <taxon>Amphisphaeriales</taxon>
        <taxon>Apiosporaceae</taxon>
        <taxon>Apiospora</taxon>
    </lineage>
</organism>
<evidence type="ECO:0000313" key="3">
    <source>
        <dbReference type="EMBL" id="KAK7946321.1"/>
    </source>
</evidence>
<gene>
    <name evidence="3" type="ORF">PG986_010642</name>
</gene>
<evidence type="ECO:0000313" key="4">
    <source>
        <dbReference type="Proteomes" id="UP001391051"/>
    </source>
</evidence>
<comment type="caution">
    <text evidence="3">The sequence shown here is derived from an EMBL/GenBank/DDBJ whole genome shotgun (WGS) entry which is preliminary data.</text>
</comment>
<reference evidence="3 4" key="1">
    <citation type="submission" date="2023-01" db="EMBL/GenBank/DDBJ databases">
        <title>Analysis of 21 Apiospora genomes using comparative genomics revels a genus with tremendous synthesis potential of carbohydrate active enzymes and secondary metabolites.</title>
        <authorList>
            <person name="Sorensen T."/>
        </authorList>
    </citation>
    <scope>NUCLEOTIDE SEQUENCE [LARGE SCALE GENOMIC DNA]</scope>
    <source>
        <strain evidence="3 4">CBS 24483</strain>
    </source>
</reference>
<feature type="region of interest" description="Disordered" evidence="1">
    <location>
        <begin position="86"/>
        <end position="117"/>
    </location>
</feature>
<evidence type="ECO:0000256" key="2">
    <source>
        <dbReference type="SAM" id="SignalP"/>
    </source>
</evidence>
<keyword evidence="2" id="KW-0732">Signal</keyword>
<keyword evidence="4" id="KW-1185">Reference proteome</keyword>
<dbReference type="Proteomes" id="UP001391051">
    <property type="component" value="Unassembled WGS sequence"/>
</dbReference>
<feature type="signal peptide" evidence="2">
    <location>
        <begin position="1"/>
        <end position="18"/>
    </location>
</feature>
<evidence type="ECO:0008006" key="5">
    <source>
        <dbReference type="Google" id="ProtNLM"/>
    </source>
</evidence>
<accession>A0ABR1Q2T7</accession>
<feature type="chain" id="PRO_5047246615" description="Mating factor alpha" evidence="2">
    <location>
        <begin position="19"/>
        <end position="117"/>
    </location>
</feature>
<dbReference type="RefSeq" id="XP_066696355.1">
    <property type="nucleotide sequence ID" value="XM_066846864.1"/>
</dbReference>
<dbReference type="EMBL" id="JAQQWE010000007">
    <property type="protein sequence ID" value="KAK7946321.1"/>
    <property type="molecule type" value="Genomic_DNA"/>
</dbReference>
<protein>
    <recommendedName>
        <fullName evidence="5">Mating factor alpha</fullName>
    </recommendedName>
</protein>
<evidence type="ECO:0000256" key="1">
    <source>
        <dbReference type="SAM" id="MobiDB-lite"/>
    </source>
</evidence>
<proteinExistence type="predicted"/>
<dbReference type="GeneID" id="92079926"/>
<name>A0ABR1Q2T7_9PEZI</name>